<dbReference type="Pfam" id="PF00292">
    <property type="entry name" value="PAX"/>
    <property type="match status" value="1"/>
</dbReference>
<evidence type="ECO:0000259" key="9">
    <source>
        <dbReference type="PROSITE" id="PS51057"/>
    </source>
</evidence>
<comment type="caution">
    <text evidence="10">The sequence shown here is derived from an EMBL/GenBank/DDBJ whole genome shotgun (WGS) entry which is preliminary data.</text>
</comment>
<keyword evidence="3" id="KW-0563">Paired box</keyword>
<feature type="region of interest" description="Disordered" evidence="8">
    <location>
        <begin position="247"/>
        <end position="317"/>
    </location>
</feature>
<dbReference type="FunFam" id="1.10.10.10:FF:000003">
    <property type="entry name" value="Paired box protein Pax-6"/>
    <property type="match status" value="1"/>
</dbReference>
<dbReference type="SMART" id="SM00351">
    <property type="entry name" value="PAX"/>
    <property type="match status" value="1"/>
</dbReference>
<dbReference type="Proteomes" id="UP000735302">
    <property type="component" value="Unassembled WGS sequence"/>
</dbReference>
<dbReference type="PROSITE" id="PS51057">
    <property type="entry name" value="PAIRED_2"/>
    <property type="match status" value="1"/>
</dbReference>
<dbReference type="GO" id="GO:0000981">
    <property type="term" value="F:DNA-binding transcription factor activity, RNA polymerase II-specific"/>
    <property type="evidence" value="ECO:0007669"/>
    <property type="project" value="TreeGrafter"/>
</dbReference>
<evidence type="ECO:0000313" key="11">
    <source>
        <dbReference type="Proteomes" id="UP000735302"/>
    </source>
</evidence>
<evidence type="ECO:0000256" key="1">
    <source>
        <dbReference type="ARBA" id="ARBA00004123"/>
    </source>
</evidence>
<protein>
    <submittedName>
        <fullName evidence="10">Paired box protein pax-2-a</fullName>
    </submittedName>
</protein>
<reference evidence="10 11" key="1">
    <citation type="journal article" date="2021" name="Elife">
        <title>Chloroplast acquisition without the gene transfer in kleptoplastic sea slugs, Plakobranchus ocellatus.</title>
        <authorList>
            <person name="Maeda T."/>
            <person name="Takahashi S."/>
            <person name="Yoshida T."/>
            <person name="Shimamura S."/>
            <person name="Takaki Y."/>
            <person name="Nagai Y."/>
            <person name="Toyoda A."/>
            <person name="Suzuki Y."/>
            <person name="Arimoto A."/>
            <person name="Ishii H."/>
            <person name="Satoh N."/>
            <person name="Nishiyama T."/>
            <person name="Hasebe M."/>
            <person name="Maruyama T."/>
            <person name="Minagawa J."/>
            <person name="Obokata J."/>
            <person name="Shigenobu S."/>
        </authorList>
    </citation>
    <scope>NUCLEOTIDE SEQUENCE [LARGE SCALE GENOMIC DNA]</scope>
</reference>
<name>A0AAV3ZZX2_9GAST</name>
<evidence type="ECO:0000256" key="4">
    <source>
        <dbReference type="ARBA" id="ARBA00023015"/>
    </source>
</evidence>
<dbReference type="SUPFAM" id="SSF46689">
    <property type="entry name" value="Homeodomain-like"/>
    <property type="match status" value="1"/>
</dbReference>
<evidence type="ECO:0000256" key="5">
    <source>
        <dbReference type="ARBA" id="ARBA00023125"/>
    </source>
</evidence>
<keyword evidence="2" id="KW-0217">Developmental protein</keyword>
<evidence type="ECO:0000256" key="2">
    <source>
        <dbReference type="ARBA" id="ARBA00022473"/>
    </source>
</evidence>
<feature type="compositionally biased region" description="Polar residues" evidence="8">
    <location>
        <begin position="802"/>
        <end position="816"/>
    </location>
</feature>
<feature type="compositionally biased region" description="Polar residues" evidence="8">
    <location>
        <begin position="1056"/>
        <end position="1072"/>
    </location>
</feature>
<feature type="compositionally biased region" description="Polar residues" evidence="8">
    <location>
        <begin position="1294"/>
        <end position="1310"/>
    </location>
</feature>
<feature type="domain" description="Paired" evidence="9">
    <location>
        <begin position="88"/>
        <end position="214"/>
    </location>
</feature>
<evidence type="ECO:0000256" key="8">
    <source>
        <dbReference type="SAM" id="MobiDB-lite"/>
    </source>
</evidence>
<feature type="compositionally biased region" description="Polar residues" evidence="8">
    <location>
        <begin position="657"/>
        <end position="668"/>
    </location>
</feature>
<dbReference type="GO" id="GO:0005634">
    <property type="term" value="C:nucleus"/>
    <property type="evidence" value="ECO:0007669"/>
    <property type="project" value="UniProtKB-SubCell"/>
</dbReference>
<dbReference type="EMBL" id="BLXT01003294">
    <property type="protein sequence ID" value="GFO01420.1"/>
    <property type="molecule type" value="Genomic_DNA"/>
</dbReference>
<dbReference type="Gene3D" id="1.10.10.10">
    <property type="entry name" value="Winged helix-like DNA-binding domain superfamily/Winged helix DNA-binding domain"/>
    <property type="match status" value="2"/>
</dbReference>
<feature type="compositionally biased region" description="Basic residues" evidence="8">
    <location>
        <begin position="633"/>
        <end position="645"/>
    </location>
</feature>
<accession>A0AAV3ZZX2</accession>
<feature type="compositionally biased region" description="Polar residues" evidence="8">
    <location>
        <begin position="1080"/>
        <end position="1096"/>
    </location>
</feature>
<evidence type="ECO:0000256" key="7">
    <source>
        <dbReference type="ARBA" id="ARBA00023242"/>
    </source>
</evidence>
<evidence type="ECO:0000256" key="3">
    <source>
        <dbReference type="ARBA" id="ARBA00022724"/>
    </source>
</evidence>
<dbReference type="PANTHER" id="PTHR45636:SF52">
    <property type="entry name" value="PAIRED DOMAIN-CONTAINING PROTEIN"/>
    <property type="match status" value="1"/>
</dbReference>
<gene>
    <name evidence="10" type="ORF">PoB_002792500</name>
</gene>
<feature type="compositionally biased region" description="Low complexity" evidence="8">
    <location>
        <begin position="875"/>
        <end position="886"/>
    </location>
</feature>
<dbReference type="InterPro" id="IPR009057">
    <property type="entry name" value="Homeodomain-like_sf"/>
</dbReference>
<feature type="compositionally biased region" description="Basic and acidic residues" evidence="8">
    <location>
        <begin position="562"/>
        <end position="572"/>
    </location>
</feature>
<feature type="compositionally biased region" description="Polar residues" evidence="8">
    <location>
        <begin position="1120"/>
        <end position="1155"/>
    </location>
</feature>
<keyword evidence="7" id="KW-0539">Nucleus</keyword>
<feature type="compositionally biased region" description="Polar residues" evidence="8">
    <location>
        <begin position="1258"/>
        <end position="1272"/>
    </location>
</feature>
<feature type="compositionally biased region" description="Basic and acidic residues" evidence="8">
    <location>
        <begin position="532"/>
        <end position="541"/>
    </location>
</feature>
<keyword evidence="4" id="KW-0805">Transcription regulation</keyword>
<feature type="compositionally biased region" description="Low complexity" evidence="8">
    <location>
        <begin position="669"/>
        <end position="699"/>
    </location>
</feature>
<feature type="compositionally biased region" description="Low complexity" evidence="8">
    <location>
        <begin position="1244"/>
        <end position="1255"/>
    </location>
</feature>
<feature type="region of interest" description="Disordered" evidence="8">
    <location>
        <begin position="912"/>
        <end position="957"/>
    </location>
</feature>
<dbReference type="PROSITE" id="PS00034">
    <property type="entry name" value="PAIRED_1"/>
    <property type="match status" value="1"/>
</dbReference>
<dbReference type="InterPro" id="IPR036388">
    <property type="entry name" value="WH-like_DNA-bd_sf"/>
</dbReference>
<feature type="region of interest" description="Disordered" evidence="8">
    <location>
        <begin position="1244"/>
        <end position="1310"/>
    </location>
</feature>
<feature type="compositionally biased region" description="Acidic residues" evidence="8">
    <location>
        <begin position="45"/>
        <end position="66"/>
    </location>
</feature>
<comment type="subcellular location">
    <subcellularLocation>
        <location evidence="1">Nucleus</location>
    </subcellularLocation>
</comment>
<feature type="compositionally biased region" description="Basic and acidic residues" evidence="8">
    <location>
        <begin position="251"/>
        <end position="282"/>
    </location>
</feature>
<feature type="region of interest" description="Disordered" evidence="8">
    <location>
        <begin position="523"/>
        <end position="544"/>
    </location>
</feature>
<feature type="compositionally biased region" description="Basic and acidic residues" evidence="8">
    <location>
        <begin position="930"/>
        <end position="943"/>
    </location>
</feature>
<feature type="region of interest" description="Disordered" evidence="8">
    <location>
        <begin position="801"/>
        <end position="886"/>
    </location>
</feature>
<keyword evidence="6" id="KW-0804">Transcription</keyword>
<keyword evidence="5" id="KW-0238">DNA-binding</keyword>
<dbReference type="PANTHER" id="PTHR45636">
    <property type="entry name" value="PAIRED BOX PROTEIN PAX-6-RELATED-RELATED"/>
    <property type="match status" value="1"/>
</dbReference>
<feature type="compositionally biased region" description="Low complexity" evidence="8">
    <location>
        <begin position="1281"/>
        <end position="1293"/>
    </location>
</feature>
<organism evidence="10 11">
    <name type="scientific">Plakobranchus ocellatus</name>
    <dbReference type="NCBI Taxonomy" id="259542"/>
    <lineage>
        <taxon>Eukaryota</taxon>
        <taxon>Metazoa</taxon>
        <taxon>Spiralia</taxon>
        <taxon>Lophotrochozoa</taxon>
        <taxon>Mollusca</taxon>
        <taxon>Gastropoda</taxon>
        <taxon>Heterobranchia</taxon>
        <taxon>Euthyneura</taxon>
        <taxon>Panpulmonata</taxon>
        <taxon>Sacoglossa</taxon>
        <taxon>Placobranchoidea</taxon>
        <taxon>Plakobranchidae</taxon>
        <taxon>Plakobranchus</taxon>
    </lineage>
</organism>
<sequence length="1323" mass="139669">MEKQHLEQPEQQQQQQQFSGGAMSDGGKDSSIAVGETMSLAGEEQASDDDSYDLMDDGNYMEEDGSDGGGSGGSGRRDGKSRIRHSGSGRNINQYGREFTNGRPLPDHLRVQILQLALQGIRPCEISRQLQVSHGCVSKILNRYRKTGSINPGQIGGSKPKVTTPDVVSMVKQYKLDNPQMFAWEIRQKLLQDAVCSEKNIPSISSINRIIRDKALALRRGFDGVDGDEMDDMGLDAEAMQRYIAAMPSVDGDKNRDVVSPVERSDGPGLDRHTKQARDKSNRPATDGPLDGETSGKPSPSPTPKNSASPSLEKMEDRRIWECSTEKSFGAGRKQETVIVPGCDKKIPAEGVECCDDAVAVKLESTVSEDSVILDKDLATEAGQCHHDSEQAIMYADSEKEVLVLSIKKKEDVWGEEKNCQKFKDNVDEEGNTGSFTEILKHNSKTKEMEYREGAYNSNEVQVRKKAKSEGCKPSLQEVISNLSQGAALLKDLTNSASGVSSPSGGSISSAPFSSSAIWNLSSPSSNNVCTTKEEEAEVTKSDITQSSWFLESQKLLIQKAAGRDELDRESHTGASVVTSGPPLQTASQQKFDQPSPSALKNKSNTVDANNSSVVSSVNSSSASLSPEPKPQPAHHKPVRRRSRKPASNLRGAGAAATNTISSSIPLSPQTSTYQQTPQNNTPAQETPPAGTAGVRGPAPAAVVSPLASAQSTQPLFSMAYNPLLPAVYDYSLPDRGLSSATASILAAASSPVGFPSPQPQPTPFMMSYFPLQPMWGGPGTVAIAAAAAAAAASVNVPTPLDLSSPSKDNSCTSKVAQAPPQEPLNLGKKDNSLSKSLSSNTQAGAEKPPGSLGSLTSPHCSKESAKPSKRSGHSRSSFTSTKSAAASCGTSEINEKLCRGSSKCGAEKQFEKSSHKKEFLPSPSQSFVSKKDQSTVENESLKQHMAKGPQESATPTVGRARYEKNLLLFGDQEVEIMNVGKLRWVVRNEADLLRIAQANHRKWTAPACDSATVILEANSSTENSTSPADAGNADRAPDCPVSSSERREDAEQEEVNATSASLPPVSTTPTGTAPACGIQKQSSPLKSVVFPSSSPAKRGGVFAGKDTDSVMASPCKSLKLSNGGENTTAAKDSSTDQGMDSFSSEMPSMPKTATTVPLAGLPNFLIDLGAVSEPSSLSSQPALTTAMTSPSSILKLTSSLSSLLLPMPSAADQMTSGSPPRHTSIVSEASSLASLLSAPSPAAALRADSSDPADTANAAQPSTDASSNGKCNSKDSNHKSSTVLPSDSSSTTNPSITILPTESQSSLPKEYSLLSNMLKSAH</sequence>
<evidence type="ECO:0000313" key="10">
    <source>
        <dbReference type="EMBL" id="GFO01420.1"/>
    </source>
</evidence>
<dbReference type="InterPro" id="IPR001523">
    <property type="entry name" value="Paired_dom"/>
</dbReference>
<feature type="region of interest" description="Disordered" evidence="8">
    <location>
        <begin position="562"/>
        <end position="699"/>
    </location>
</feature>
<feature type="compositionally biased region" description="Low complexity" evidence="8">
    <location>
        <begin position="604"/>
        <end position="626"/>
    </location>
</feature>
<dbReference type="GO" id="GO:0000978">
    <property type="term" value="F:RNA polymerase II cis-regulatory region sequence-specific DNA binding"/>
    <property type="evidence" value="ECO:0007669"/>
    <property type="project" value="TreeGrafter"/>
</dbReference>
<dbReference type="PRINTS" id="PR00027">
    <property type="entry name" value="PAIREDBOX"/>
</dbReference>
<dbReference type="InterPro" id="IPR043565">
    <property type="entry name" value="PAX_fam"/>
</dbReference>
<evidence type="ECO:0000256" key="6">
    <source>
        <dbReference type="ARBA" id="ARBA00023163"/>
    </source>
</evidence>
<feature type="compositionally biased region" description="Polar residues" evidence="8">
    <location>
        <begin position="573"/>
        <end position="603"/>
    </location>
</feature>
<keyword evidence="11" id="KW-1185">Reference proteome</keyword>
<feature type="region of interest" description="Disordered" evidence="8">
    <location>
        <begin position="1020"/>
        <end position="1155"/>
    </location>
</feature>
<dbReference type="InterPro" id="IPR043182">
    <property type="entry name" value="PAIRED_DNA-bd_dom"/>
</dbReference>
<feature type="region of interest" description="Disordered" evidence="8">
    <location>
        <begin position="1"/>
        <end position="103"/>
    </location>
</feature>
<proteinExistence type="predicted"/>